<organism evidence="2 3">
    <name type="scientific">Paragonimus westermani</name>
    <dbReference type="NCBI Taxonomy" id="34504"/>
    <lineage>
        <taxon>Eukaryota</taxon>
        <taxon>Metazoa</taxon>
        <taxon>Spiralia</taxon>
        <taxon>Lophotrochozoa</taxon>
        <taxon>Platyhelminthes</taxon>
        <taxon>Trematoda</taxon>
        <taxon>Digenea</taxon>
        <taxon>Plagiorchiida</taxon>
        <taxon>Troglotremata</taxon>
        <taxon>Troglotrematidae</taxon>
        <taxon>Paragonimus</taxon>
    </lineage>
</organism>
<dbReference type="EMBL" id="JTDF01006917">
    <property type="protein sequence ID" value="KAF8565358.1"/>
    <property type="molecule type" value="Genomic_DNA"/>
</dbReference>
<feature type="compositionally biased region" description="Basic and acidic residues" evidence="1">
    <location>
        <begin position="1"/>
        <end position="33"/>
    </location>
</feature>
<name>A0A8T0DEQ5_9TREM</name>
<evidence type="ECO:0000313" key="3">
    <source>
        <dbReference type="Proteomes" id="UP000699462"/>
    </source>
</evidence>
<evidence type="ECO:0000313" key="2">
    <source>
        <dbReference type="EMBL" id="KAF8565358.1"/>
    </source>
</evidence>
<protein>
    <submittedName>
        <fullName evidence="2">Uncharacterized protein</fullName>
    </submittedName>
</protein>
<sequence>MWNKHFEAEKMVNETTESQKSEESDVEESHSDDDYGDTSGEYTEASTSTIL</sequence>
<comment type="caution">
    <text evidence="2">The sequence shown here is derived from an EMBL/GenBank/DDBJ whole genome shotgun (WGS) entry which is preliminary data.</text>
</comment>
<feature type="region of interest" description="Disordered" evidence="1">
    <location>
        <begin position="1"/>
        <end position="51"/>
    </location>
</feature>
<accession>A0A8T0DEQ5</accession>
<feature type="compositionally biased region" description="Polar residues" evidence="1">
    <location>
        <begin position="40"/>
        <end position="51"/>
    </location>
</feature>
<dbReference type="AlphaFoldDB" id="A0A8T0DEQ5"/>
<proteinExistence type="predicted"/>
<dbReference type="Proteomes" id="UP000699462">
    <property type="component" value="Unassembled WGS sequence"/>
</dbReference>
<gene>
    <name evidence="2" type="ORF">P879_11671</name>
</gene>
<keyword evidence="3" id="KW-1185">Reference proteome</keyword>
<reference evidence="2 3" key="1">
    <citation type="submission" date="2019-07" db="EMBL/GenBank/DDBJ databases">
        <title>Annotation for the trematode Paragonimus westermani.</title>
        <authorList>
            <person name="Choi Y.-J."/>
        </authorList>
    </citation>
    <scope>NUCLEOTIDE SEQUENCE [LARGE SCALE GENOMIC DNA]</scope>
    <source>
        <strain evidence="2">180907_Pwestermani</strain>
    </source>
</reference>
<evidence type="ECO:0000256" key="1">
    <source>
        <dbReference type="SAM" id="MobiDB-lite"/>
    </source>
</evidence>